<accession>A0A944QVF4</accession>
<dbReference type="AlphaFoldDB" id="A0A944QVF4"/>
<gene>
    <name evidence="1" type="ORF">KME65_13400</name>
</gene>
<dbReference type="Proteomes" id="UP000770889">
    <property type="component" value="Unassembled WGS sequence"/>
</dbReference>
<evidence type="ECO:0000313" key="1">
    <source>
        <dbReference type="EMBL" id="MBT2989944.1"/>
    </source>
</evidence>
<proteinExistence type="predicted"/>
<organism evidence="1 2">
    <name type="scientific">Candidatus Thiodiazotropha taylori</name>
    <dbReference type="NCBI Taxonomy" id="2792791"/>
    <lineage>
        <taxon>Bacteria</taxon>
        <taxon>Pseudomonadati</taxon>
        <taxon>Pseudomonadota</taxon>
        <taxon>Gammaproteobacteria</taxon>
        <taxon>Chromatiales</taxon>
        <taxon>Sedimenticolaceae</taxon>
        <taxon>Candidatus Thiodiazotropha</taxon>
    </lineage>
</organism>
<dbReference type="EMBL" id="JAHHGM010000012">
    <property type="protein sequence ID" value="MBT2989944.1"/>
    <property type="molecule type" value="Genomic_DNA"/>
</dbReference>
<reference evidence="1 2" key="1">
    <citation type="submission" date="2021-05" db="EMBL/GenBank/DDBJ databases">
        <title>Genetic and Functional Diversity in Clade A Lucinid endosymbionts from the Bahamas.</title>
        <authorList>
            <person name="Giani N.M."/>
            <person name="Engel A.S."/>
            <person name="Campbell B.J."/>
        </authorList>
    </citation>
    <scope>NUCLEOTIDE SEQUENCE [LARGE SCALE GENOMIC DNA]</scope>
    <source>
        <strain evidence="1">LUC16012Gg_MoonRockCtena</strain>
    </source>
</reference>
<protein>
    <submittedName>
        <fullName evidence="1">Uncharacterized protein</fullName>
    </submittedName>
</protein>
<comment type="caution">
    <text evidence="1">The sequence shown here is derived from an EMBL/GenBank/DDBJ whole genome shotgun (WGS) entry which is preliminary data.</text>
</comment>
<sequence length="361" mass="40168">MPEVMPIALTQLVLWYDATRIQTWPALLSHIPQDLTLPSATEFGRRFYTARMTDKRHAAAEKVTRNLAGLEAGGKKLLLRGVGLLEKVKGGYRISQEGQELAKSYRDSAGSQQWVLLLARLLLTREPRSRTLVGLLSSTDAVLEFSGEGWFKGSVKRVLIRLPGEPDVYPFWPMADRRNLAAAMEERAWWALGDWRDQSFLANADDCRFVGQIKESVSMHDVGLALRATCEVLSYLGLLQTKANECVLDQTRGASLFGPILAAEFGWVSEESKETSLIEVLGEILPTLRSATGHIVASELREKLRGRGVSDPDRALADLEHVGRILIYAEEYGQSRHGAGLYDDPRKQLIKLRLVAGGERT</sequence>
<name>A0A944QVF4_9GAMM</name>
<evidence type="ECO:0000313" key="2">
    <source>
        <dbReference type="Proteomes" id="UP000770889"/>
    </source>
</evidence>